<dbReference type="EMBL" id="JAWJZI010000003">
    <property type="protein sequence ID" value="MDV5169102.1"/>
    <property type="molecule type" value="Genomic_DNA"/>
</dbReference>
<accession>A0ABU3ZG56</accession>
<sequence>MFINARIHSSFIDVEHQAEYQNLMTWLNDVVDKKVVLLDLGSGFNTPTEIRIPMEQIAMAIPEAHLVRVNLENEDITMELESKSVCLKQDIASCIQGLSALDPVDHI</sequence>
<gene>
    <name evidence="1" type="ORF">R2X38_08820</name>
</gene>
<protein>
    <submittedName>
        <fullName evidence="1">Uncharacterized protein</fullName>
    </submittedName>
</protein>
<keyword evidence="2" id="KW-1185">Reference proteome</keyword>
<dbReference type="RefSeq" id="WP_317521868.1">
    <property type="nucleotide sequence ID" value="NZ_JAWJZI010000003.1"/>
</dbReference>
<evidence type="ECO:0000313" key="2">
    <source>
        <dbReference type="Proteomes" id="UP001186452"/>
    </source>
</evidence>
<proteinExistence type="predicted"/>
<organism evidence="1 2">
    <name type="scientific">Photobacterium rosenbergii</name>
    <dbReference type="NCBI Taxonomy" id="294936"/>
    <lineage>
        <taxon>Bacteria</taxon>
        <taxon>Pseudomonadati</taxon>
        <taxon>Pseudomonadota</taxon>
        <taxon>Gammaproteobacteria</taxon>
        <taxon>Vibrionales</taxon>
        <taxon>Vibrionaceae</taxon>
        <taxon>Photobacterium</taxon>
    </lineage>
</organism>
<name>A0ABU3ZG56_9GAMM</name>
<dbReference type="Proteomes" id="UP001186452">
    <property type="component" value="Unassembled WGS sequence"/>
</dbReference>
<evidence type="ECO:0000313" key="1">
    <source>
        <dbReference type="EMBL" id="MDV5169102.1"/>
    </source>
</evidence>
<reference evidence="1 2" key="1">
    <citation type="submission" date="2023-10" db="EMBL/GenBank/DDBJ databases">
        <title>Marine bacteria isolated from horseshoe crab.</title>
        <authorList>
            <person name="Cheng T.H."/>
        </authorList>
    </citation>
    <scope>NUCLEOTIDE SEQUENCE [LARGE SCALE GENOMIC DNA]</scope>
    <source>
        <strain evidence="1 2">HSC6</strain>
    </source>
</reference>
<comment type="caution">
    <text evidence="1">The sequence shown here is derived from an EMBL/GenBank/DDBJ whole genome shotgun (WGS) entry which is preliminary data.</text>
</comment>